<dbReference type="Pfam" id="PF13175">
    <property type="entry name" value="AAA_15"/>
    <property type="match status" value="1"/>
</dbReference>
<dbReference type="PANTHER" id="PTHR32114:SF2">
    <property type="entry name" value="ABC TRANSPORTER ABCH.3"/>
    <property type="match status" value="1"/>
</dbReference>
<dbReference type="InterPro" id="IPR027417">
    <property type="entry name" value="P-loop_NTPase"/>
</dbReference>
<dbReference type="SUPFAM" id="SSF52540">
    <property type="entry name" value="P-loop containing nucleoside triphosphate hydrolases"/>
    <property type="match status" value="2"/>
</dbReference>
<evidence type="ECO:0000256" key="11">
    <source>
        <dbReference type="PROSITE-ProRule" id="PRU00471"/>
    </source>
</evidence>
<feature type="domain" description="Zinc-hook" evidence="13">
    <location>
        <begin position="410"/>
        <end position="509"/>
    </location>
</feature>
<comment type="caution">
    <text evidence="14">The sequence shown here is derived from an EMBL/GenBank/DDBJ whole genome shotgun (WGS) entry which is preliminary data.</text>
</comment>
<evidence type="ECO:0000256" key="4">
    <source>
        <dbReference type="ARBA" id="ARBA00022801"/>
    </source>
</evidence>
<dbReference type="GO" id="GO:0016887">
    <property type="term" value="F:ATP hydrolysis activity"/>
    <property type="evidence" value="ECO:0007669"/>
    <property type="project" value="UniProtKB-UniRule"/>
</dbReference>
<dbReference type="InterPro" id="IPR041685">
    <property type="entry name" value="AAA_GajA/Old/RecF-like"/>
</dbReference>
<dbReference type="InterPro" id="IPR022982">
    <property type="entry name" value="Rad50_ATPase_archaeal"/>
</dbReference>
<feature type="region of interest" description="Disordered" evidence="12">
    <location>
        <begin position="610"/>
        <end position="636"/>
    </location>
</feature>
<comment type="similarity">
    <text evidence="10">Belongs to the SMC family. RAD50 subfamily.</text>
</comment>
<dbReference type="PROSITE" id="PS51131">
    <property type="entry name" value="ZN_HOOK"/>
    <property type="match status" value="1"/>
</dbReference>
<evidence type="ECO:0000256" key="2">
    <source>
        <dbReference type="ARBA" id="ARBA00022741"/>
    </source>
</evidence>
<keyword evidence="5 10" id="KW-0862">Zinc</keyword>
<dbReference type="Gene3D" id="3.40.50.300">
    <property type="entry name" value="P-loop containing nucleotide triphosphate hydrolases"/>
    <property type="match status" value="2"/>
</dbReference>
<evidence type="ECO:0000256" key="7">
    <source>
        <dbReference type="ARBA" id="ARBA00023054"/>
    </source>
</evidence>
<dbReference type="GO" id="GO:0006302">
    <property type="term" value="P:double-strand break repair"/>
    <property type="evidence" value="ECO:0007669"/>
    <property type="project" value="UniProtKB-UniRule"/>
</dbReference>
<evidence type="ECO:0000256" key="8">
    <source>
        <dbReference type="ARBA" id="ARBA00023204"/>
    </source>
</evidence>
<feature type="binding site" evidence="10">
    <location>
        <position position="137"/>
    </location>
    <ligand>
        <name>ATP</name>
        <dbReference type="ChEBI" id="CHEBI:30616"/>
    </ligand>
</feature>
<evidence type="ECO:0000313" key="15">
    <source>
        <dbReference type="Proteomes" id="UP001596414"/>
    </source>
</evidence>
<comment type="caution">
    <text evidence="10">Lacks conserved residue(s) required for the propagation of feature annotation.</text>
</comment>
<dbReference type="EMBL" id="JBHSZQ010000001">
    <property type="protein sequence ID" value="MFC7124643.1"/>
    <property type="molecule type" value="Genomic_DNA"/>
</dbReference>
<keyword evidence="1 10" id="KW-0479">Metal-binding</keyword>
<dbReference type="HAMAP" id="MF_00449">
    <property type="entry name" value="RAD50"/>
    <property type="match status" value="1"/>
</dbReference>
<sequence length="899" mass="102599">MRFEQVQLQNFKCYEDANLRLDSGVTVIHGLNGGGKSSLLEACFFALYGSKALDKTLDEIVTIGAEETIVELQFTHGGDDYDIRRRIRVNNGNARTAECVMNGPGGTTEGATDVRNRVVSMLRMDTEAFVNCAYVRQGEVNKLINASPAVRQDMLDDLLQLGKLETYRDRASDARVGIGRVRDDKQGALSEVEEQLAEKKDKNLHGQRNEIETELSDIAEQIQRYEKNQADAKESQDKAVEVIEKYEQKREELAEVEDSIEQLRERIQETERKREALADRTGECQETLRDRRQKRDELLESVNIEADDDDLDTRIEARVESLREEIDEVTTEIRELSVSKTEYDNEAERLAAEADDLESTAEENRKQADELAKELTDARERLSERREKIDEMAADIETKRAAFADAPVAVGAASEHREEVAKELAEIGKRRTELSADLDNERERLSEAESLLEAGKCPECGQSVEGSPHVSDIDERRARIEDLEAELADIETRERDREDDLDRIKELESLESEIESLESDRENLAQILDEREANIAEKERRIEELRQEASEAESDVETRREEATEARKQAKTYKKQIAEYNQRQADLKDRLDSLETVTDVLDEITSLTEEQERLRDQREDKGQMNDERRDRLGELRERRSDLQAEFDEERIKEARDQKQKATEYLEQVVETLADLEEKQANLQGKLGGIEAEIDVMAELRERQDELSATVSRLGSLYAEAEQLEEMYRTLRSELRQQNIESLERMLNETFDLIYENDTYSRLEIDGEYRLTVYQKDGAELDPEQLSGGERALFNLSLRCAIYQLLAEGIEGTAPMPPLILDEPTVFLDSGHVSQLVELINEMYSLGVEQILVVSHDEELVSAADALVTVKKDPTTNRSTVERLKNVDGIDEELLATAGD</sequence>
<dbReference type="AlphaFoldDB" id="A0ABD5X065"/>
<reference evidence="14 15" key="1">
    <citation type="journal article" date="2014" name="Int. J. Syst. Evol. Microbiol.">
        <title>Complete genome sequence of Corynebacterium casei LMG S-19264T (=DSM 44701T), isolated from a smear-ripened cheese.</title>
        <authorList>
            <consortium name="US DOE Joint Genome Institute (JGI-PGF)"/>
            <person name="Walter F."/>
            <person name="Albersmeier A."/>
            <person name="Kalinowski J."/>
            <person name="Ruckert C."/>
        </authorList>
    </citation>
    <scope>NUCLEOTIDE SEQUENCE [LARGE SCALE GENOMIC DNA]</scope>
    <source>
        <strain evidence="14 15">CGMCC 4.7215</strain>
    </source>
</reference>
<comment type="domain">
    <text evidence="10">The two conserved Cys that bind zinc constitute the zinc-hook, which separates the large intramolecular coiled coil regions. The 2 Cys residues coordinate one molecule of zinc with the help of the 2 Cys residues of the zinc-hook of another Rad50 molecule, thereby forming a V-shaped homodimer.</text>
</comment>
<feature type="region of interest" description="Disordered" evidence="12">
    <location>
        <begin position="272"/>
        <end position="292"/>
    </location>
</feature>
<dbReference type="GO" id="GO:0005524">
    <property type="term" value="F:ATP binding"/>
    <property type="evidence" value="ECO:0007669"/>
    <property type="project" value="UniProtKB-UniRule"/>
</dbReference>
<keyword evidence="2 10" id="KW-0547">Nucleotide-binding</keyword>
<feature type="binding site" evidence="10">
    <location>
        <position position="12"/>
    </location>
    <ligand>
        <name>ATP</name>
        <dbReference type="ChEBI" id="CHEBI:30616"/>
    </ligand>
</feature>
<keyword evidence="7 10" id="KW-0175">Coiled coil</keyword>
<dbReference type="Proteomes" id="UP001596414">
    <property type="component" value="Unassembled WGS sequence"/>
</dbReference>
<keyword evidence="3 10" id="KW-0227">DNA damage</keyword>
<keyword evidence="4 10" id="KW-0378">Hydrolase</keyword>
<dbReference type="NCBIfam" id="NF002572">
    <property type="entry name" value="PRK02224.1"/>
    <property type="match status" value="1"/>
</dbReference>
<dbReference type="PANTHER" id="PTHR32114">
    <property type="entry name" value="ABC TRANSPORTER ABCH.3"/>
    <property type="match status" value="1"/>
</dbReference>
<dbReference type="InterPro" id="IPR013134">
    <property type="entry name" value="Zn_hook_RAD50"/>
</dbReference>
<organism evidence="14 15">
    <name type="scientific">Halovenus rubra</name>
    <dbReference type="NCBI Taxonomy" id="869890"/>
    <lineage>
        <taxon>Archaea</taxon>
        <taxon>Methanobacteriati</taxon>
        <taxon>Methanobacteriota</taxon>
        <taxon>Stenosarchaea group</taxon>
        <taxon>Halobacteria</taxon>
        <taxon>Halobacteriales</taxon>
        <taxon>Haloarculaceae</taxon>
        <taxon>Halovenus</taxon>
    </lineage>
</organism>
<evidence type="ECO:0000259" key="13">
    <source>
        <dbReference type="PROSITE" id="PS51131"/>
    </source>
</evidence>
<name>A0ABD5X065_9EURY</name>
<comment type="function">
    <text evidence="10">Part of the Rad50/Mre11 complex, which is involved in the early steps of DNA double-strand break (DSB) repair. Rad50 controls the balance between DNA end bridging and DNA resection via ATP-dependent structural rearrangements of the Rad50/Mre11 complex.</text>
</comment>
<keyword evidence="6 10" id="KW-0067">ATP-binding</keyword>
<evidence type="ECO:0000256" key="3">
    <source>
        <dbReference type="ARBA" id="ARBA00022763"/>
    </source>
</evidence>
<evidence type="ECO:0000256" key="9">
    <source>
        <dbReference type="ARBA" id="ARBA00049666"/>
    </source>
</evidence>
<dbReference type="InterPro" id="IPR053480">
    <property type="entry name" value="DSB_repair_ATPase"/>
</dbReference>
<dbReference type="NCBIfam" id="NF041035">
    <property type="entry name" value="Rad50_Halo"/>
    <property type="match status" value="1"/>
</dbReference>
<keyword evidence="8 10" id="KW-0234">DNA repair</keyword>
<dbReference type="SUPFAM" id="SSF75712">
    <property type="entry name" value="Rad50 coiled-coil Zn hook"/>
    <property type="match status" value="1"/>
</dbReference>
<evidence type="ECO:0000256" key="1">
    <source>
        <dbReference type="ARBA" id="ARBA00022723"/>
    </source>
</evidence>
<protein>
    <recommendedName>
        <fullName evidence="10">DNA double-strand break repair Rad50 ATPase</fullName>
    </recommendedName>
</protein>
<evidence type="ECO:0000256" key="12">
    <source>
        <dbReference type="SAM" id="MobiDB-lite"/>
    </source>
</evidence>
<comment type="subunit">
    <text evidence="10">Homodimer. Forms a heterotetramer composed of two Mre11 subunits and two Rad50 subunits.</text>
</comment>
<dbReference type="GO" id="GO:0008270">
    <property type="term" value="F:zinc ion binding"/>
    <property type="evidence" value="ECO:0007669"/>
    <property type="project" value="UniProtKB-UniRule"/>
</dbReference>
<dbReference type="RefSeq" id="WP_267637632.1">
    <property type="nucleotide sequence ID" value="NZ_JAODIY010000010.1"/>
</dbReference>
<proteinExistence type="inferred from homology"/>
<feature type="binding site" evidence="10 11">
    <location>
        <position position="457"/>
    </location>
    <ligand>
        <name>Zn(2+)</name>
        <dbReference type="ChEBI" id="CHEBI:29105"/>
    </ligand>
</feature>
<feature type="compositionally biased region" description="Basic and acidic residues" evidence="12">
    <location>
        <begin position="556"/>
        <end position="568"/>
    </location>
</feature>
<feature type="region of interest" description="Disordered" evidence="12">
    <location>
        <begin position="456"/>
        <end position="477"/>
    </location>
</feature>
<feature type="binding site" evidence="10 11">
    <location>
        <position position="460"/>
    </location>
    <ligand>
        <name>Zn(2+)</name>
        <dbReference type="ChEBI" id="CHEBI:29105"/>
    </ligand>
</feature>
<evidence type="ECO:0000256" key="6">
    <source>
        <dbReference type="ARBA" id="ARBA00022840"/>
    </source>
</evidence>
<evidence type="ECO:0000256" key="5">
    <source>
        <dbReference type="ARBA" id="ARBA00022833"/>
    </source>
</evidence>
<feature type="coiled-coil region" evidence="10">
    <location>
        <begin position="312"/>
        <end position="399"/>
    </location>
</feature>
<evidence type="ECO:0000256" key="10">
    <source>
        <dbReference type="HAMAP-Rule" id="MF_00449"/>
    </source>
</evidence>
<accession>A0ABD5X065</accession>
<evidence type="ECO:0000313" key="14">
    <source>
        <dbReference type="EMBL" id="MFC7124643.1"/>
    </source>
</evidence>
<gene>
    <name evidence="10 14" type="primary">rad50</name>
    <name evidence="14" type="ORF">ACFQJ7_01110</name>
</gene>
<dbReference type="Gene3D" id="1.10.287.1490">
    <property type="match status" value="2"/>
</dbReference>
<comment type="cofactor">
    <cofactor evidence="10">
        <name>Zn(2+)</name>
        <dbReference type="ChEBI" id="CHEBI:29105"/>
    </cofactor>
    <text evidence="10">Binds 1 zinc ion per homodimer.</text>
</comment>
<comment type="similarity">
    <text evidence="9">Belongs to the Sph1/Sph2 family.</text>
</comment>
<feature type="region of interest" description="Disordered" evidence="12">
    <location>
        <begin position="545"/>
        <end position="573"/>
    </location>
</feature>